<dbReference type="Proteomes" id="UP000198525">
    <property type="component" value="Unassembled WGS sequence"/>
</dbReference>
<dbReference type="RefSeq" id="WP_089687995.1">
    <property type="nucleotide sequence ID" value="NZ_FNES01000014.1"/>
</dbReference>
<evidence type="ECO:0000256" key="1">
    <source>
        <dbReference type="SAM" id="MobiDB-lite"/>
    </source>
</evidence>
<sequence length="186" mass="20405">MLAEIEDAIVERCQVVVGEHVKTIADLPGRWNDKTLRAALRQVPGIYVAWGGARGDGNLTQPAANSRYVVYVVTGHASGERERRRGNARQVGAYELLERVVPAVHGLSVKGVGSLALESLDNLYSDLFDKEGVVVYGAAYRLNLVFPPAFDVNDLAPFEKYRATHEIGTDDDPVTESRADLPQEEE</sequence>
<dbReference type="InterPro" id="IPR014972">
    <property type="entry name" value="Phage_Mu_Gp37"/>
</dbReference>
<reference evidence="2 3" key="1">
    <citation type="submission" date="2016-10" db="EMBL/GenBank/DDBJ databases">
        <authorList>
            <person name="de Groot N.N."/>
        </authorList>
    </citation>
    <scope>NUCLEOTIDE SEQUENCE [LARGE SCALE GENOMIC DNA]</scope>
    <source>
        <strain evidence="2 3">CGMCC 1.6133</strain>
    </source>
</reference>
<gene>
    <name evidence="2" type="ORF">SAMN04487954_114121</name>
</gene>
<name>A0A1G9AYR2_9GAMM</name>
<feature type="compositionally biased region" description="Basic and acidic residues" evidence="1">
    <location>
        <begin position="175"/>
        <end position="186"/>
    </location>
</feature>
<dbReference type="STRING" id="376427.SAMN04487954_114121"/>
<evidence type="ECO:0000313" key="2">
    <source>
        <dbReference type="EMBL" id="SDK31994.1"/>
    </source>
</evidence>
<accession>A0A1G9AYR2</accession>
<protein>
    <submittedName>
        <fullName evidence="2">Mu-like prophage protein gp37</fullName>
    </submittedName>
</protein>
<dbReference type="OrthoDB" id="6160520at2"/>
<dbReference type="EMBL" id="FNES01000014">
    <property type="protein sequence ID" value="SDK31994.1"/>
    <property type="molecule type" value="Genomic_DNA"/>
</dbReference>
<dbReference type="Pfam" id="PF08873">
    <property type="entry name" value="Phage_Mu_Gp37"/>
    <property type="match status" value="1"/>
</dbReference>
<dbReference type="AlphaFoldDB" id="A0A1G9AYR2"/>
<feature type="region of interest" description="Disordered" evidence="1">
    <location>
        <begin position="164"/>
        <end position="186"/>
    </location>
</feature>
<organism evidence="2 3">
    <name type="scientific">Billgrantia gudaonensis</name>
    <dbReference type="NCBI Taxonomy" id="376427"/>
    <lineage>
        <taxon>Bacteria</taxon>
        <taxon>Pseudomonadati</taxon>
        <taxon>Pseudomonadota</taxon>
        <taxon>Gammaproteobacteria</taxon>
        <taxon>Oceanospirillales</taxon>
        <taxon>Halomonadaceae</taxon>
        <taxon>Billgrantia</taxon>
    </lineage>
</organism>
<keyword evidence="3" id="KW-1185">Reference proteome</keyword>
<evidence type="ECO:0000313" key="3">
    <source>
        <dbReference type="Proteomes" id="UP000198525"/>
    </source>
</evidence>
<proteinExistence type="predicted"/>